<dbReference type="STRING" id="538381.GCA_001696535_01139"/>
<dbReference type="SMR" id="A0A285R5Z4"/>
<accession>A0A285R5Z4</accession>
<dbReference type="GO" id="GO:0003677">
    <property type="term" value="F:DNA binding"/>
    <property type="evidence" value="ECO:0007669"/>
    <property type="project" value="UniProtKB-KW"/>
</dbReference>
<sequence length="375" mass="41126">MDEGRSYHPQADAEFIDLIYAALLGETSWQTFLDRLSANAPGGRTVMFSHNMSQADEYLAMASRFEGPELAAYAAHYVNLNPWLDHCAARKVGLGIHSDEIISHTQMLQTEFYNDFLAPNRIARSIGVTIDKFGECPLIISTVTSRPDPEMNARFSEQLTRIAPHLQRAARFYRNSPSRWSGFDLGVSLFDSLDVGVVVLGESGVVRTISRTGQQLIENGAPMTVSPLGKLRLREEDAQSVLQQMLRRSYEGPKTASLFSGGMRLTLISVEKDRLSLLFEGPTVAILIQPPGGMGNAVDLDQFAGAYALTKGERRAVSGIVGGKSVTEIAAEADLSRETIRTQLKSVYAKTATGGQADLLRLVHGFPSRPQNNRH</sequence>
<evidence type="ECO:0000313" key="2">
    <source>
        <dbReference type="EMBL" id="SOB89149.1"/>
    </source>
</evidence>
<dbReference type="InterPro" id="IPR000792">
    <property type="entry name" value="Tscrpt_reg_LuxR_C"/>
</dbReference>
<dbReference type="EMBL" id="OBML01000001">
    <property type="protein sequence ID" value="SOB89149.1"/>
    <property type="molecule type" value="Genomic_DNA"/>
</dbReference>
<organism evidence="2 3">
    <name type="scientific">Stappia indica</name>
    <dbReference type="NCBI Taxonomy" id="538381"/>
    <lineage>
        <taxon>Bacteria</taxon>
        <taxon>Pseudomonadati</taxon>
        <taxon>Pseudomonadota</taxon>
        <taxon>Alphaproteobacteria</taxon>
        <taxon>Hyphomicrobiales</taxon>
        <taxon>Stappiaceae</taxon>
        <taxon>Stappia</taxon>
    </lineage>
</organism>
<evidence type="ECO:0000259" key="1">
    <source>
        <dbReference type="SMART" id="SM00421"/>
    </source>
</evidence>
<protein>
    <submittedName>
        <fullName evidence="2">DNA-binding transcriptional regulator, CsgD family</fullName>
    </submittedName>
</protein>
<feature type="domain" description="HTH luxR-type" evidence="1">
    <location>
        <begin position="306"/>
        <end position="363"/>
    </location>
</feature>
<dbReference type="InterPro" id="IPR036388">
    <property type="entry name" value="WH-like_DNA-bd_sf"/>
</dbReference>
<dbReference type="Gene3D" id="1.10.10.10">
    <property type="entry name" value="Winged helix-like DNA-binding domain superfamily/Winged helix DNA-binding domain"/>
    <property type="match status" value="1"/>
</dbReference>
<keyword evidence="3" id="KW-1185">Reference proteome</keyword>
<dbReference type="SMART" id="SM00421">
    <property type="entry name" value="HTH_LUXR"/>
    <property type="match status" value="1"/>
</dbReference>
<dbReference type="InterPro" id="IPR016032">
    <property type="entry name" value="Sig_transdc_resp-reg_C-effctor"/>
</dbReference>
<dbReference type="GO" id="GO:0006355">
    <property type="term" value="P:regulation of DNA-templated transcription"/>
    <property type="evidence" value="ECO:0007669"/>
    <property type="project" value="InterPro"/>
</dbReference>
<dbReference type="RefSeq" id="WP_097173541.1">
    <property type="nucleotide sequence ID" value="NZ_OBML01000001.1"/>
</dbReference>
<dbReference type="SUPFAM" id="SSF46894">
    <property type="entry name" value="C-terminal effector domain of the bipartite response regulators"/>
    <property type="match status" value="1"/>
</dbReference>
<proteinExistence type="predicted"/>
<dbReference type="Proteomes" id="UP000219331">
    <property type="component" value="Unassembled WGS sequence"/>
</dbReference>
<name>A0A285R5Z4_9HYPH</name>
<reference evidence="2 3" key="1">
    <citation type="submission" date="2017-08" db="EMBL/GenBank/DDBJ databases">
        <authorList>
            <person name="de Groot N.N."/>
        </authorList>
    </citation>
    <scope>NUCLEOTIDE SEQUENCE [LARGE SCALE GENOMIC DNA]</scope>
    <source>
        <strain evidence="2 3">USBA 352</strain>
    </source>
</reference>
<dbReference type="OrthoDB" id="4457864at2"/>
<gene>
    <name evidence="2" type="ORF">SAMN05421512_10157</name>
</gene>
<dbReference type="AlphaFoldDB" id="A0A285R5Z4"/>
<keyword evidence="2" id="KW-0238">DNA-binding</keyword>
<evidence type="ECO:0000313" key="3">
    <source>
        <dbReference type="Proteomes" id="UP000219331"/>
    </source>
</evidence>